<dbReference type="AlphaFoldDB" id="A0AAX2DPE3"/>
<keyword evidence="1" id="KW-1133">Transmembrane helix</keyword>
<proteinExistence type="predicted"/>
<evidence type="ECO:0008006" key="4">
    <source>
        <dbReference type="Google" id="ProtNLM"/>
    </source>
</evidence>
<feature type="transmembrane region" description="Helical" evidence="1">
    <location>
        <begin position="82"/>
        <end position="100"/>
    </location>
</feature>
<evidence type="ECO:0000313" key="2">
    <source>
        <dbReference type="EMBL" id="SDW72103.1"/>
    </source>
</evidence>
<keyword evidence="1" id="KW-0812">Transmembrane</keyword>
<dbReference type="RefSeq" id="WP_003720428.1">
    <property type="nucleotide sequence ID" value="NZ_FNMX01000006.1"/>
</dbReference>
<evidence type="ECO:0000256" key="1">
    <source>
        <dbReference type="SAM" id="Phobius"/>
    </source>
</evidence>
<keyword evidence="1" id="KW-0472">Membrane</keyword>
<dbReference type="EMBL" id="FNMX01000006">
    <property type="protein sequence ID" value="SDW72103.1"/>
    <property type="molecule type" value="Genomic_DNA"/>
</dbReference>
<evidence type="ECO:0000313" key="3">
    <source>
        <dbReference type="Proteomes" id="UP000183610"/>
    </source>
</evidence>
<sequence length="137" mass="15102">MNWTRISSIIIVGFTAIGAIYGGLSFIFTPSGDLLSLSTGLLEGSPFVDYLIPGIFLFVFVGLFHLAALIYLLKKLPRTKEVMFAAAIVLAVWMIVQLFIIGYVFILQPIFLAIAIVEMILAVQMKKQQKKGSTSEI</sequence>
<feature type="transmembrane region" description="Helical" evidence="1">
    <location>
        <begin position="9"/>
        <end position="30"/>
    </location>
</feature>
<reference evidence="2 3" key="1">
    <citation type="submission" date="2016-10" db="EMBL/GenBank/DDBJ databases">
        <authorList>
            <person name="Varghese N."/>
            <person name="Submissions S."/>
        </authorList>
    </citation>
    <scope>NUCLEOTIDE SEQUENCE [LARGE SCALE GENOMIC DNA]</scope>
    <source>
        <strain evidence="2 3">ATCC 49954</strain>
    </source>
</reference>
<dbReference type="Proteomes" id="UP000183610">
    <property type="component" value="Unassembled WGS sequence"/>
</dbReference>
<feature type="transmembrane region" description="Helical" evidence="1">
    <location>
        <begin position="50"/>
        <end position="73"/>
    </location>
</feature>
<accession>A0AAX2DPE3</accession>
<gene>
    <name evidence="2" type="ORF">SAMN05421782_10621</name>
</gene>
<protein>
    <recommendedName>
        <fullName evidence="4">DUF4064 domain-containing protein</fullName>
    </recommendedName>
</protein>
<feature type="transmembrane region" description="Helical" evidence="1">
    <location>
        <begin position="106"/>
        <end position="123"/>
    </location>
</feature>
<name>A0AAX2DPE3_LISIV</name>
<comment type="caution">
    <text evidence="2">The sequence shown here is derived from an EMBL/GenBank/DDBJ whole genome shotgun (WGS) entry which is preliminary data.</text>
</comment>
<organism evidence="2 3">
    <name type="scientific">Listeria ivanovii</name>
    <dbReference type="NCBI Taxonomy" id="1638"/>
    <lineage>
        <taxon>Bacteria</taxon>
        <taxon>Bacillati</taxon>
        <taxon>Bacillota</taxon>
        <taxon>Bacilli</taxon>
        <taxon>Bacillales</taxon>
        <taxon>Listeriaceae</taxon>
        <taxon>Listeria</taxon>
    </lineage>
</organism>